<gene>
    <name evidence="2" type="ORF">DAY19_13590</name>
</gene>
<evidence type="ECO:0000313" key="3">
    <source>
        <dbReference type="Proteomes" id="UP000443582"/>
    </source>
</evidence>
<reference evidence="3" key="1">
    <citation type="journal article" date="2019" name="Int. J. Syst. Evol. Microbiol.">
        <title>Halobacteriovorax valvorus sp. nov., a novel prokaryotic predator isolated from coastal seawater of China.</title>
        <authorList>
            <person name="Chen M.-X."/>
        </authorList>
    </citation>
    <scope>NUCLEOTIDE SEQUENCE [LARGE SCALE GENOMIC DNA]</scope>
    <source>
        <strain evidence="3">BL9</strain>
    </source>
</reference>
<dbReference type="PROSITE" id="PS51257">
    <property type="entry name" value="PROKAR_LIPOPROTEIN"/>
    <property type="match status" value="1"/>
</dbReference>
<keyword evidence="3" id="KW-1185">Reference proteome</keyword>
<sequence length="109" mass="12463">MKFINLLFISLLITSCASGVKLNSQFCASRNGVWAKKDDVLDYKASKKVVGFGIEERRIRDILSQRSYDCRKVSRMRVRIDQDFFDALLSLIPGYSSNTVTIEFNLEDS</sequence>
<dbReference type="EMBL" id="QDKL01000003">
    <property type="protein sequence ID" value="RZF21008.1"/>
    <property type="molecule type" value="Genomic_DNA"/>
</dbReference>
<proteinExistence type="predicted"/>
<accession>A0ABY0IDH6</accession>
<name>A0ABY0IDH6_9BACT</name>
<comment type="caution">
    <text evidence="2">The sequence shown here is derived from an EMBL/GenBank/DDBJ whole genome shotgun (WGS) entry which is preliminary data.</text>
</comment>
<feature type="chain" id="PRO_5046327890" description="Lipoprotein" evidence="1">
    <location>
        <begin position="18"/>
        <end position="109"/>
    </location>
</feature>
<organism evidence="2 3">
    <name type="scientific">Halobacteriovorax vibrionivorans</name>
    <dbReference type="NCBI Taxonomy" id="2152716"/>
    <lineage>
        <taxon>Bacteria</taxon>
        <taxon>Pseudomonadati</taxon>
        <taxon>Bdellovibrionota</taxon>
        <taxon>Bacteriovoracia</taxon>
        <taxon>Bacteriovoracales</taxon>
        <taxon>Halobacteriovoraceae</taxon>
        <taxon>Halobacteriovorax</taxon>
    </lineage>
</organism>
<evidence type="ECO:0000313" key="2">
    <source>
        <dbReference type="EMBL" id="RZF21008.1"/>
    </source>
</evidence>
<dbReference type="Proteomes" id="UP000443582">
    <property type="component" value="Unassembled WGS sequence"/>
</dbReference>
<evidence type="ECO:0008006" key="4">
    <source>
        <dbReference type="Google" id="ProtNLM"/>
    </source>
</evidence>
<evidence type="ECO:0000256" key="1">
    <source>
        <dbReference type="SAM" id="SignalP"/>
    </source>
</evidence>
<feature type="signal peptide" evidence="1">
    <location>
        <begin position="1"/>
        <end position="17"/>
    </location>
</feature>
<protein>
    <recommendedName>
        <fullName evidence="4">Lipoprotein</fullName>
    </recommendedName>
</protein>
<keyword evidence="1" id="KW-0732">Signal</keyword>
<dbReference type="RefSeq" id="WP_115363385.1">
    <property type="nucleotide sequence ID" value="NZ_QDKL01000003.1"/>
</dbReference>